<comment type="catalytic activity">
    <reaction evidence="1 5">
        <text>[protein]-peptidylproline (omega=180) = [protein]-peptidylproline (omega=0)</text>
        <dbReference type="Rhea" id="RHEA:16237"/>
        <dbReference type="Rhea" id="RHEA-COMP:10747"/>
        <dbReference type="Rhea" id="RHEA-COMP:10748"/>
        <dbReference type="ChEBI" id="CHEBI:83833"/>
        <dbReference type="ChEBI" id="CHEBI:83834"/>
        <dbReference type="EC" id="5.2.1.8"/>
    </reaction>
</comment>
<organism evidence="7 8">
    <name type="scientific">Dipteronia dyeriana</name>
    <dbReference type="NCBI Taxonomy" id="168575"/>
    <lineage>
        <taxon>Eukaryota</taxon>
        <taxon>Viridiplantae</taxon>
        <taxon>Streptophyta</taxon>
        <taxon>Embryophyta</taxon>
        <taxon>Tracheophyta</taxon>
        <taxon>Spermatophyta</taxon>
        <taxon>Magnoliopsida</taxon>
        <taxon>eudicotyledons</taxon>
        <taxon>Gunneridae</taxon>
        <taxon>Pentapetalae</taxon>
        <taxon>rosids</taxon>
        <taxon>malvids</taxon>
        <taxon>Sapindales</taxon>
        <taxon>Sapindaceae</taxon>
        <taxon>Hippocastanoideae</taxon>
        <taxon>Acereae</taxon>
        <taxon>Dipteronia</taxon>
    </lineage>
</organism>
<evidence type="ECO:0000256" key="2">
    <source>
        <dbReference type="ARBA" id="ARBA00007365"/>
    </source>
</evidence>
<dbReference type="GO" id="GO:0003755">
    <property type="term" value="F:peptidyl-prolyl cis-trans isomerase activity"/>
    <property type="evidence" value="ECO:0007669"/>
    <property type="project" value="UniProtKB-UniRule"/>
</dbReference>
<keyword evidence="4 5" id="KW-0413">Isomerase</keyword>
<dbReference type="PIRSF" id="PIRSF001467">
    <property type="entry name" value="Peptidylpro_ismrse"/>
    <property type="match status" value="1"/>
</dbReference>
<keyword evidence="3 5" id="KW-0697">Rotamase</keyword>
<protein>
    <recommendedName>
        <fullName evidence="5">Peptidyl-prolyl cis-trans isomerase</fullName>
        <shortName evidence="5">PPIase</shortName>
        <ecNumber evidence="5">5.2.1.8</ecNumber>
    </recommendedName>
</protein>
<dbReference type="Pfam" id="PF00160">
    <property type="entry name" value="Pro_isomerase"/>
    <property type="match status" value="1"/>
</dbReference>
<dbReference type="GO" id="GO:0016018">
    <property type="term" value="F:cyclosporin A binding"/>
    <property type="evidence" value="ECO:0007669"/>
    <property type="project" value="TreeGrafter"/>
</dbReference>
<dbReference type="PANTHER" id="PTHR11071">
    <property type="entry name" value="PEPTIDYL-PROLYL CIS-TRANS ISOMERASE"/>
    <property type="match status" value="1"/>
</dbReference>
<comment type="similarity">
    <text evidence="2 5">Belongs to the cyclophilin-type PPIase family.</text>
</comment>
<dbReference type="GO" id="GO:0005737">
    <property type="term" value="C:cytoplasm"/>
    <property type="evidence" value="ECO:0007669"/>
    <property type="project" value="TreeGrafter"/>
</dbReference>
<evidence type="ECO:0000256" key="1">
    <source>
        <dbReference type="ARBA" id="ARBA00000971"/>
    </source>
</evidence>
<evidence type="ECO:0000259" key="6">
    <source>
        <dbReference type="PROSITE" id="PS50072"/>
    </source>
</evidence>
<dbReference type="FunFam" id="2.40.100.10:FF:000025">
    <property type="entry name" value="Peptidyl-prolyl cis-trans isomerase CYP19-2"/>
    <property type="match status" value="1"/>
</dbReference>
<comment type="function">
    <text evidence="5">PPIases accelerate the folding of proteins. It catalyzes the cis-trans isomerization of proline imidic peptide bonds in oligopeptides.</text>
</comment>
<dbReference type="EC" id="5.2.1.8" evidence="5"/>
<evidence type="ECO:0000256" key="4">
    <source>
        <dbReference type="ARBA" id="ARBA00023235"/>
    </source>
</evidence>
<dbReference type="SUPFAM" id="SSF50891">
    <property type="entry name" value="Cyclophilin-like"/>
    <property type="match status" value="1"/>
</dbReference>
<dbReference type="PRINTS" id="PR00153">
    <property type="entry name" value="CSAPPISMRASE"/>
</dbReference>
<reference evidence="7" key="1">
    <citation type="journal article" date="2023" name="Plant J.">
        <title>Genome sequences and population genomics provide insights into the demographic history, inbreeding, and mutation load of two 'living fossil' tree species of Dipteronia.</title>
        <authorList>
            <person name="Feng Y."/>
            <person name="Comes H.P."/>
            <person name="Chen J."/>
            <person name="Zhu S."/>
            <person name="Lu R."/>
            <person name="Zhang X."/>
            <person name="Li P."/>
            <person name="Qiu J."/>
            <person name="Olsen K.M."/>
            <person name="Qiu Y."/>
        </authorList>
    </citation>
    <scope>NUCLEOTIDE SEQUENCE</scope>
    <source>
        <strain evidence="7">KIB01</strain>
    </source>
</reference>
<dbReference type="InterPro" id="IPR029000">
    <property type="entry name" value="Cyclophilin-like_dom_sf"/>
</dbReference>
<accession>A0AAD9X8X8</accession>
<feature type="chain" id="PRO_5041777344" description="Peptidyl-prolyl cis-trans isomerase" evidence="5">
    <location>
        <begin position="19"/>
        <end position="188"/>
    </location>
</feature>
<feature type="domain" description="PPIase cyclophilin-type" evidence="6">
    <location>
        <begin position="25"/>
        <end position="186"/>
    </location>
</feature>
<dbReference type="InterPro" id="IPR024936">
    <property type="entry name" value="Cyclophilin-type_PPIase"/>
</dbReference>
<dbReference type="EMBL" id="JANJYI010000003">
    <property type="protein sequence ID" value="KAK2655141.1"/>
    <property type="molecule type" value="Genomic_DNA"/>
</dbReference>
<sequence>MGDLLFFLPPLFLFSVTTNPNPRVFFYLTIGHHPAGRMEIFVDSTPTTVENFQALCIGEKGINTIGKPLHYKGSTFHSMVPRYMVHRGDITNGNGTDGESIDSLTFANENFVKKHIDLGILSLAKTGTGGNGSQFFICTSKAEWLDRKQVTFGHTVEGFDVLKVVDKSGSISGLTSKVLMAIDSGVLC</sequence>
<evidence type="ECO:0000256" key="5">
    <source>
        <dbReference type="RuleBase" id="RU363019"/>
    </source>
</evidence>
<evidence type="ECO:0000313" key="8">
    <source>
        <dbReference type="Proteomes" id="UP001280121"/>
    </source>
</evidence>
<proteinExistence type="inferred from homology"/>
<dbReference type="InterPro" id="IPR002130">
    <property type="entry name" value="Cyclophilin-type_PPIase_dom"/>
</dbReference>
<dbReference type="Proteomes" id="UP001280121">
    <property type="component" value="Unassembled WGS sequence"/>
</dbReference>
<dbReference type="Gene3D" id="2.40.100.10">
    <property type="entry name" value="Cyclophilin-like"/>
    <property type="match status" value="1"/>
</dbReference>
<dbReference type="PANTHER" id="PTHR11071:SF561">
    <property type="entry name" value="PEPTIDYL-PROLYL CIS-TRANS ISOMERASE D-RELATED"/>
    <property type="match status" value="1"/>
</dbReference>
<name>A0AAD9X8X8_9ROSI</name>
<feature type="signal peptide" evidence="5">
    <location>
        <begin position="1"/>
        <end position="18"/>
    </location>
</feature>
<comment type="caution">
    <text evidence="7">The sequence shown here is derived from an EMBL/GenBank/DDBJ whole genome shotgun (WGS) entry which is preliminary data.</text>
</comment>
<dbReference type="GO" id="GO:0006457">
    <property type="term" value="P:protein folding"/>
    <property type="evidence" value="ECO:0007669"/>
    <property type="project" value="TreeGrafter"/>
</dbReference>
<dbReference type="PROSITE" id="PS50072">
    <property type="entry name" value="CSA_PPIASE_2"/>
    <property type="match status" value="1"/>
</dbReference>
<evidence type="ECO:0000256" key="3">
    <source>
        <dbReference type="ARBA" id="ARBA00023110"/>
    </source>
</evidence>
<keyword evidence="8" id="KW-1185">Reference proteome</keyword>
<dbReference type="AlphaFoldDB" id="A0AAD9X8X8"/>
<gene>
    <name evidence="7" type="ORF">Ddye_008193</name>
</gene>
<evidence type="ECO:0000313" key="7">
    <source>
        <dbReference type="EMBL" id="KAK2655141.1"/>
    </source>
</evidence>
<keyword evidence="5" id="KW-0732">Signal</keyword>